<dbReference type="AlphaFoldDB" id="A0A011QID1"/>
<dbReference type="InterPro" id="IPR029063">
    <property type="entry name" value="SAM-dependent_MTases_sf"/>
</dbReference>
<sequence length="181" mass="20026">MAASPEESPASPWVRRFAQLIPEPGEVLDLACGSGRHARLLAGLGYRVEAVDRSSQALASLHGSERVTLLQADLEDGRWPYRGRLFAGIVVTNYLFRPRIDELLACLAEPGVLIYETFMVGNERYGKPSNPDFLLRSQEMLAWMAQRGWRVVAFEEGQVASPRPAMLQRLCACRGALAALL</sequence>
<protein>
    <submittedName>
        <fullName evidence="2">Tellurite resistance protein TehB</fullName>
    </submittedName>
</protein>
<dbReference type="InterPro" id="IPR041698">
    <property type="entry name" value="Methyltransf_25"/>
</dbReference>
<dbReference type="EMBL" id="JEMY01000024">
    <property type="protein sequence ID" value="EXI88810.1"/>
    <property type="molecule type" value="Genomic_DNA"/>
</dbReference>
<reference evidence="2" key="1">
    <citation type="submission" date="2014-02" db="EMBL/GenBank/DDBJ databases">
        <title>Expanding our view of genomic diversity in Candidatus Accumulibacter clades.</title>
        <authorList>
            <person name="Skennerton C.T."/>
            <person name="Barr J.J."/>
            <person name="Slater F.R."/>
            <person name="Bond P.L."/>
            <person name="Tyson G.W."/>
        </authorList>
    </citation>
    <scope>NUCLEOTIDE SEQUENCE [LARGE SCALE GENOMIC DNA]</scope>
</reference>
<proteinExistence type="predicted"/>
<evidence type="ECO:0000313" key="2">
    <source>
        <dbReference type="EMBL" id="EXI88810.1"/>
    </source>
</evidence>
<gene>
    <name evidence="2" type="ORF">AW11_01913</name>
</gene>
<dbReference type="PATRIC" id="fig|1454004.3.peg.1976"/>
<dbReference type="Gene3D" id="3.40.50.150">
    <property type="entry name" value="Vaccinia Virus protein VP39"/>
    <property type="match status" value="1"/>
</dbReference>
<dbReference type="Pfam" id="PF13649">
    <property type="entry name" value="Methyltransf_25"/>
    <property type="match status" value="1"/>
</dbReference>
<evidence type="ECO:0000259" key="1">
    <source>
        <dbReference type="Pfam" id="PF13649"/>
    </source>
</evidence>
<dbReference type="STRING" id="1454004.AW11_01913"/>
<name>A0A011QID1_ACCRE</name>
<keyword evidence="3" id="KW-1185">Reference proteome</keyword>
<dbReference type="CDD" id="cd02440">
    <property type="entry name" value="AdoMet_MTases"/>
    <property type="match status" value="1"/>
</dbReference>
<organism evidence="2 3">
    <name type="scientific">Accumulibacter regalis</name>
    <dbReference type="NCBI Taxonomy" id="522306"/>
    <lineage>
        <taxon>Bacteria</taxon>
        <taxon>Pseudomonadati</taxon>
        <taxon>Pseudomonadota</taxon>
        <taxon>Betaproteobacteria</taxon>
        <taxon>Candidatus Accumulibacter</taxon>
    </lineage>
</organism>
<accession>A0A011QID1</accession>
<dbReference type="Proteomes" id="UP000022141">
    <property type="component" value="Unassembled WGS sequence"/>
</dbReference>
<dbReference type="eggNOG" id="COG2227">
    <property type="taxonomic scope" value="Bacteria"/>
</dbReference>
<feature type="domain" description="Methyltransferase" evidence="1">
    <location>
        <begin position="27"/>
        <end position="105"/>
    </location>
</feature>
<comment type="caution">
    <text evidence="2">The sequence shown here is derived from an EMBL/GenBank/DDBJ whole genome shotgun (WGS) entry which is preliminary data.</text>
</comment>
<evidence type="ECO:0000313" key="3">
    <source>
        <dbReference type="Proteomes" id="UP000022141"/>
    </source>
</evidence>
<dbReference type="SUPFAM" id="SSF53335">
    <property type="entry name" value="S-adenosyl-L-methionine-dependent methyltransferases"/>
    <property type="match status" value="1"/>
</dbReference>